<feature type="transmembrane region" description="Helical" evidence="1">
    <location>
        <begin position="6"/>
        <end position="26"/>
    </location>
</feature>
<keyword evidence="1" id="KW-0472">Membrane</keyword>
<sequence length="187" mass="21554">MRSGLHPGSIILILLLILAISGLIFVKSIVSNTFKEAQTGVEAGIQDRFDPFSSKYSLSHHMGAIETWITFTNERYKYKITHPRFWNRLESRNYPGAEDLYEAALSSNVKLSLTVQKIFVEPKETAKIKTLEGTFTIFADSLETKAAFIKKNNLYYIIRIQQNNYFGSDQEFLGTFYNILKRFEFLD</sequence>
<evidence type="ECO:0008006" key="4">
    <source>
        <dbReference type="Google" id="ProtNLM"/>
    </source>
</evidence>
<dbReference type="EMBL" id="MFBY01000012">
    <property type="protein sequence ID" value="OGE14005.1"/>
    <property type="molecule type" value="Genomic_DNA"/>
</dbReference>
<keyword evidence="1" id="KW-1133">Transmembrane helix</keyword>
<organism evidence="2 3">
    <name type="scientific">Candidatus Curtissbacteria bacterium RIFCSPLOWO2_12_FULL_38_9</name>
    <dbReference type="NCBI Taxonomy" id="1797735"/>
    <lineage>
        <taxon>Bacteria</taxon>
        <taxon>Candidatus Curtissiibacteriota</taxon>
    </lineage>
</organism>
<gene>
    <name evidence="2" type="ORF">A3G14_03725</name>
</gene>
<reference evidence="2 3" key="1">
    <citation type="journal article" date="2016" name="Nat. Commun.">
        <title>Thousands of microbial genomes shed light on interconnected biogeochemical processes in an aquifer system.</title>
        <authorList>
            <person name="Anantharaman K."/>
            <person name="Brown C.T."/>
            <person name="Hug L.A."/>
            <person name="Sharon I."/>
            <person name="Castelle C.J."/>
            <person name="Probst A.J."/>
            <person name="Thomas B.C."/>
            <person name="Singh A."/>
            <person name="Wilkins M.J."/>
            <person name="Karaoz U."/>
            <person name="Brodie E.L."/>
            <person name="Williams K.H."/>
            <person name="Hubbard S.S."/>
            <person name="Banfield J.F."/>
        </authorList>
    </citation>
    <scope>NUCLEOTIDE SEQUENCE [LARGE SCALE GENOMIC DNA]</scope>
</reference>
<evidence type="ECO:0000256" key="1">
    <source>
        <dbReference type="SAM" id="Phobius"/>
    </source>
</evidence>
<protein>
    <recommendedName>
        <fullName evidence="4">PsbP C-terminal domain-containing protein</fullName>
    </recommendedName>
</protein>
<name>A0A1F5ICD8_9BACT</name>
<keyword evidence="1" id="KW-0812">Transmembrane</keyword>
<accession>A0A1F5ICD8</accession>
<dbReference type="Proteomes" id="UP000177300">
    <property type="component" value="Unassembled WGS sequence"/>
</dbReference>
<dbReference type="AlphaFoldDB" id="A0A1F5ICD8"/>
<proteinExistence type="predicted"/>
<evidence type="ECO:0000313" key="2">
    <source>
        <dbReference type="EMBL" id="OGE14005.1"/>
    </source>
</evidence>
<comment type="caution">
    <text evidence="2">The sequence shown here is derived from an EMBL/GenBank/DDBJ whole genome shotgun (WGS) entry which is preliminary data.</text>
</comment>
<evidence type="ECO:0000313" key="3">
    <source>
        <dbReference type="Proteomes" id="UP000177300"/>
    </source>
</evidence>